<reference evidence="1" key="1">
    <citation type="submission" date="2021-11" db="EMBL/GenBank/DDBJ databases">
        <authorList>
            <person name="Qingchun L."/>
            <person name="Dong Z."/>
            <person name="Zongwei Q."/>
            <person name="Jia Z."/>
            <person name="Duotao L."/>
        </authorList>
    </citation>
    <scope>NUCLEOTIDE SEQUENCE</scope>
    <source>
        <strain evidence="1">WLY-B-L2</strain>
    </source>
</reference>
<dbReference type="EMBL" id="JAJJPB010000050">
    <property type="protein sequence ID" value="MCC9296780.1"/>
    <property type="molecule type" value="Genomic_DNA"/>
</dbReference>
<dbReference type="RefSeq" id="WP_179977707.1">
    <property type="nucleotide sequence ID" value="NZ_JAJJPB010000050.1"/>
</dbReference>
<protein>
    <submittedName>
        <fullName evidence="1">Uncharacterized protein</fullName>
    </submittedName>
</protein>
<accession>A0ABS8NCF9</accession>
<dbReference type="Proteomes" id="UP001165422">
    <property type="component" value="Unassembled WGS sequence"/>
</dbReference>
<organism evidence="1 2">
    <name type="scientific">Clostridium aromativorans</name>
    <dbReference type="NCBI Taxonomy" id="2836848"/>
    <lineage>
        <taxon>Bacteria</taxon>
        <taxon>Bacillati</taxon>
        <taxon>Bacillota</taxon>
        <taxon>Clostridia</taxon>
        <taxon>Eubacteriales</taxon>
        <taxon>Clostridiaceae</taxon>
        <taxon>Clostridium</taxon>
    </lineage>
</organism>
<proteinExistence type="predicted"/>
<comment type="caution">
    <text evidence="1">The sequence shown here is derived from an EMBL/GenBank/DDBJ whole genome shotgun (WGS) entry which is preliminary data.</text>
</comment>
<name>A0ABS8NCF9_9CLOT</name>
<evidence type="ECO:0000313" key="1">
    <source>
        <dbReference type="EMBL" id="MCC9296780.1"/>
    </source>
</evidence>
<sequence>MLDKYDKAIKTAEGNIKHEGMYLTEYEKNLIKKSLKKELSHDEFLRRAYQVAVK</sequence>
<gene>
    <name evidence="1" type="ORF">LN736_18255</name>
</gene>
<evidence type="ECO:0000313" key="2">
    <source>
        <dbReference type="Proteomes" id="UP001165422"/>
    </source>
</evidence>
<keyword evidence="2" id="KW-1185">Reference proteome</keyword>